<organism evidence="1 2">
    <name type="scientific">Rhodotorula toruloides</name>
    <name type="common">Yeast</name>
    <name type="synonym">Rhodosporidium toruloides</name>
    <dbReference type="NCBI Taxonomy" id="5286"/>
    <lineage>
        <taxon>Eukaryota</taxon>
        <taxon>Fungi</taxon>
        <taxon>Dikarya</taxon>
        <taxon>Basidiomycota</taxon>
        <taxon>Pucciniomycotina</taxon>
        <taxon>Microbotryomycetes</taxon>
        <taxon>Sporidiobolales</taxon>
        <taxon>Sporidiobolaceae</taxon>
        <taxon>Rhodotorula</taxon>
    </lineage>
</organism>
<evidence type="ECO:0000313" key="2">
    <source>
        <dbReference type="Proteomes" id="UP000239560"/>
    </source>
</evidence>
<comment type="caution">
    <text evidence="1">The sequence shown here is derived from an EMBL/GenBank/DDBJ whole genome shotgun (WGS) entry which is preliminary data.</text>
</comment>
<gene>
    <name evidence="1" type="ORF">AAT19DRAFT_15457</name>
</gene>
<reference evidence="1 2" key="1">
    <citation type="journal article" date="2018" name="Elife">
        <title>Functional genomics of lipid metabolism in the oleaginous yeast Rhodosporidium toruloides.</title>
        <authorList>
            <person name="Coradetti S.T."/>
            <person name="Pinel D."/>
            <person name="Geiselman G."/>
            <person name="Ito M."/>
            <person name="Mondo S."/>
            <person name="Reilly M.C."/>
            <person name="Cheng Y.F."/>
            <person name="Bauer S."/>
            <person name="Grigoriev I."/>
            <person name="Gladden J.M."/>
            <person name="Simmons B.A."/>
            <person name="Brem R."/>
            <person name="Arkin A.P."/>
            <person name="Skerker J.M."/>
        </authorList>
    </citation>
    <scope>NUCLEOTIDE SEQUENCE [LARGE SCALE GENOMIC DNA]</scope>
    <source>
        <strain evidence="1 2">NBRC 0880</strain>
    </source>
</reference>
<dbReference type="AlphaFoldDB" id="A0A2T0A7B2"/>
<protein>
    <submittedName>
        <fullName evidence="1">Uncharacterized protein</fullName>
    </submittedName>
</protein>
<dbReference type="EMBL" id="LCTV02000007">
    <property type="protein sequence ID" value="PRQ73890.1"/>
    <property type="molecule type" value="Genomic_DNA"/>
</dbReference>
<accession>A0A2T0A7B2</accession>
<evidence type="ECO:0000313" key="1">
    <source>
        <dbReference type="EMBL" id="PRQ73890.1"/>
    </source>
</evidence>
<proteinExistence type="predicted"/>
<dbReference type="Proteomes" id="UP000239560">
    <property type="component" value="Unassembled WGS sequence"/>
</dbReference>
<sequence>MATARRAPQTIVTPAAGRAGGQLDHAIGVSPAHLRNSSADSTRLAGCRDAGLREGCLPALRSNSSLHSITKPRIRRFAERPGPRSSGSIARCANSLSSCSPLLDPRLYAFRAALLPTPPPPRILSRASARPQCAARVPPSLVVVARAEYRLSRYLRAARHLLSPTPSAQYAQ</sequence>
<name>A0A2T0A7B2_RHOTO</name>